<name>A0A1Y1ZWA3_9PLEO</name>
<dbReference type="Gene3D" id="3.40.50.300">
    <property type="entry name" value="P-loop containing nucleotide triphosphate hydrolases"/>
    <property type="match status" value="1"/>
</dbReference>
<comment type="caution">
    <text evidence="5">The sequence shown here is derived from an EMBL/GenBank/DDBJ whole genome shotgun (WGS) entry which is preliminary data.</text>
</comment>
<dbReference type="SUPFAM" id="SSF53474">
    <property type="entry name" value="alpha/beta-Hydrolases"/>
    <property type="match status" value="1"/>
</dbReference>
<reference evidence="5 6" key="1">
    <citation type="submission" date="2016-07" db="EMBL/GenBank/DDBJ databases">
        <title>Pervasive Adenine N6-methylation of Active Genes in Fungi.</title>
        <authorList>
            <consortium name="DOE Joint Genome Institute"/>
            <person name="Mondo S.J."/>
            <person name="Dannebaum R.O."/>
            <person name="Kuo R.C."/>
            <person name="Labutti K."/>
            <person name="Haridas S."/>
            <person name="Kuo A."/>
            <person name="Salamov A."/>
            <person name="Ahrendt S.R."/>
            <person name="Lipzen A."/>
            <person name="Sullivan W."/>
            <person name="Andreopoulos W.B."/>
            <person name="Clum A."/>
            <person name="Lindquist E."/>
            <person name="Daum C."/>
            <person name="Ramamoorthy G.K."/>
            <person name="Gryganskyi A."/>
            <person name="Culley D."/>
            <person name="Magnuson J.K."/>
            <person name="James T.Y."/>
            <person name="O'Malley M.A."/>
            <person name="Stajich J.E."/>
            <person name="Spatafora J.W."/>
            <person name="Visel A."/>
            <person name="Grigoriev I.V."/>
        </authorList>
    </citation>
    <scope>NUCLEOTIDE SEQUENCE [LARGE SCALE GENOMIC DNA]</scope>
    <source>
        <strain evidence="5 6">CBS 115471</strain>
    </source>
</reference>
<dbReference type="Pfam" id="PF24883">
    <property type="entry name" value="NPHP3_N"/>
    <property type="match status" value="1"/>
</dbReference>
<dbReference type="Proteomes" id="UP000193144">
    <property type="component" value="Unassembled WGS sequence"/>
</dbReference>
<dbReference type="EMBL" id="MCFA01000034">
    <property type="protein sequence ID" value="ORY14347.1"/>
    <property type="molecule type" value="Genomic_DNA"/>
</dbReference>
<feature type="repeat" description="ANK" evidence="2">
    <location>
        <begin position="1189"/>
        <end position="1221"/>
    </location>
</feature>
<feature type="repeat" description="ANK" evidence="2">
    <location>
        <begin position="1222"/>
        <end position="1256"/>
    </location>
</feature>
<dbReference type="Gene3D" id="1.25.40.20">
    <property type="entry name" value="Ankyrin repeat-containing domain"/>
    <property type="match status" value="1"/>
</dbReference>
<accession>A0A1Y1ZWA3</accession>
<evidence type="ECO:0000256" key="3">
    <source>
        <dbReference type="SAM" id="MobiDB-lite"/>
    </source>
</evidence>
<proteinExistence type="predicted"/>
<dbReference type="SUPFAM" id="SSF52540">
    <property type="entry name" value="P-loop containing nucleoside triphosphate hydrolases"/>
    <property type="match status" value="1"/>
</dbReference>
<dbReference type="SMART" id="SM00248">
    <property type="entry name" value="ANK"/>
    <property type="match status" value="4"/>
</dbReference>
<feature type="region of interest" description="Disordered" evidence="3">
    <location>
        <begin position="43"/>
        <end position="93"/>
    </location>
</feature>
<feature type="domain" description="Nephrocystin 3-like N-terminal" evidence="4">
    <location>
        <begin position="377"/>
        <end position="566"/>
    </location>
</feature>
<dbReference type="PANTHER" id="PTHR10039:SF5">
    <property type="entry name" value="NACHT DOMAIN-CONTAINING PROTEIN"/>
    <property type="match status" value="1"/>
</dbReference>
<evidence type="ECO:0000313" key="6">
    <source>
        <dbReference type="Proteomes" id="UP000193144"/>
    </source>
</evidence>
<dbReference type="PANTHER" id="PTHR10039">
    <property type="entry name" value="AMELOGENIN"/>
    <property type="match status" value="1"/>
</dbReference>
<organism evidence="5 6">
    <name type="scientific">Clohesyomyces aquaticus</name>
    <dbReference type="NCBI Taxonomy" id="1231657"/>
    <lineage>
        <taxon>Eukaryota</taxon>
        <taxon>Fungi</taxon>
        <taxon>Dikarya</taxon>
        <taxon>Ascomycota</taxon>
        <taxon>Pezizomycotina</taxon>
        <taxon>Dothideomycetes</taxon>
        <taxon>Pleosporomycetidae</taxon>
        <taxon>Pleosporales</taxon>
        <taxon>Lindgomycetaceae</taxon>
        <taxon>Clohesyomyces</taxon>
    </lineage>
</organism>
<sequence>MSSAKVSDFGFSEIYRPADKDPVVDFVFVHGLQGHPYRTWASSLPKADAQRKKTGKSKIRGLLPKTFRSKNNTKVKADAESVDDAGNAEASDHSKNQVFWPGDLLPSECPDARILVWGYDTRIARWGKAVNKNHLYSHGKDFLYSLCRQRKTGQPIVFIAHSLGGIVVKEALAISSDADDDPDTSDVIKCTGAVVFMGTPHRGSEDMAATGEKGRKIASALLVDSSSSVLDSLGLENADLERCHDKFTQLWEKHEFRVKTFQEGRGLRGVNLGPLNEKVVPHLSSLIGNPKEKAETLDADHREMCRFHGASDNNYYKVGPEIKNIYDSIRLRPSWYEQYETFRQQREFERNCRDLLVSLHFDGKGVRQQSSYNALDGTCRWILKSSCFNSWLRGEDELAQPGLLWIKGKLGSGKSTLMKEASRLLKRQYPDGNSKIASFFFASQRRTELDSTFASHGKTEPDSTPLGLFRSLLHQLLPEFPAECLTLIDTYQRKLIDQSKVQWTLLELQDTFIGIFSKPQIGSTFIFVDGIDECEDTTARDLVRFFRRATVEAHKAGAKLNICFSSQNTFTVTNPFGATIPLCHQIALEDNNSTDIAQYVSQSLRLGNPSEGSGNAAKWSALEREVVEKSSGVFLWVVLVVNLLQNAWDDGLDIGYLRDRLVQVPIKLEELYVELIWTIAPSEVSTVLHVLQWVLLSRRPLELAEWHHIMAFIANPELPSLKVWQNSKNYTSSDEQLAKRLGKICVGLVEVKDRSIPLPTPGTASELGSLLAGAGSFESGRYLYAIHDSVREFFLNGPGFRLLDLTTQNPRGDGHLYLLQTCINYGYLEEMNIFRVKKKTEIATSSDSSTTDSNKALVRRPQSHLSFGSSASLGLSINSLYLSPELLTFRNHRLELFDFGPVVGHHKAVELSANFLNRLDLPANTYTENPSAKTPVLSVEQRQLRLLLEIRELGSWIETRRLEPLVPQPAWMGAEQVRSNPRNSPSLATEVVSLDSEVVLDGSTSSMRATTIAVASIVQPSVSTHYGSYMIIPEVPSLSHYVQDMLVFHAIAAEAECADPFRVLDKLFSRGWRDWASTREDMRGERSPLQFAARWNLISWLRWLESIDWMKENPEEVGHSIIVAVHNGNEEALIFLLNRLHVIENRLWFLRKAFHHAAALKTSSILSLLCDAEKDLSQLILYLDSTDSKGRIPLHIAAQSSSSNVVNMLLGKHSNPRTLDDLGNSPLHAACNRNEQDMEMCRILIDSGCDITVRNNDGLRALDLARRNGFYDVVEYIQAEASAWAFDAAASSGDSSIFAMHQSTRSSLSQ</sequence>
<dbReference type="InterPro" id="IPR036770">
    <property type="entry name" value="Ankyrin_rpt-contain_sf"/>
</dbReference>
<protein>
    <recommendedName>
        <fullName evidence="4">Nephrocystin 3-like N-terminal domain-containing protein</fullName>
    </recommendedName>
</protein>
<dbReference type="Gene3D" id="3.40.50.1820">
    <property type="entry name" value="alpha/beta hydrolase"/>
    <property type="match status" value="1"/>
</dbReference>
<dbReference type="PROSITE" id="PS50297">
    <property type="entry name" value="ANK_REP_REGION"/>
    <property type="match status" value="2"/>
</dbReference>
<dbReference type="SUPFAM" id="SSF48403">
    <property type="entry name" value="Ankyrin repeat"/>
    <property type="match status" value="1"/>
</dbReference>
<dbReference type="InterPro" id="IPR027417">
    <property type="entry name" value="P-loop_NTPase"/>
</dbReference>
<evidence type="ECO:0000259" key="4">
    <source>
        <dbReference type="Pfam" id="PF24883"/>
    </source>
</evidence>
<evidence type="ECO:0000256" key="2">
    <source>
        <dbReference type="PROSITE-ProRule" id="PRU00023"/>
    </source>
</evidence>
<dbReference type="PROSITE" id="PS50088">
    <property type="entry name" value="ANK_REPEAT"/>
    <property type="match status" value="2"/>
</dbReference>
<dbReference type="InterPro" id="IPR002110">
    <property type="entry name" value="Ankyrin_rpt"/>
</dbReference>
<evidence type="ECO:0000313" key="5">
    <source>
        <dbReference type="EMBL" id="ORY14347.1"/>
    </source>
</evidence>
<keyword evidence="6" id="KW-1185">Reference proteome</keyword>
<dbReference type="OrthoDB" id="427518at2759"/>
<dbReference type="Pfam" id="PF12796">
    <property type="entry name" value="Ank_2"/>
    <property type="match status" value="1"/>
</dbReference>
<dbReference type="InterPro" id="IPR029058">
    <property type="entry name" value="AB_hydrolase_fold"/>
</dbReference>
<keyword evidence="1" id="KW-0677">Repeat</keyword>
<evidence type="ECO:0000256" key="1">
    <source>
        <dbReference type="ARBA" id="ARBA00022737"/>
    </source>
</evidence>
<dbReference type="InterPro" id="IPR056884">
    <property type="entry name" value="NPHP3-like_N"/>
</dbReference>
<keyword evidence="2" id="KW-0040">ANK repeat</keyword>
<gene>
    <name evidence="5" type="ORF">BCR34DRAFT_599325</name>
</gene>